<evidence type="ECO:0000313" key="2">
    <source>
        <dbReference type="WBParaSite" id="PSU_v2.g7699.t1"/>
    </source>
</evidence>
<name>A0A914Z5T2_9BILA</name>
<dbReference type="WBParaSite" id="PSU_v2.g7699.t1">
    <property type="protein sequence ID" value="PSU_v2.g7699.t1"/>
    <property type="gene ID" value="PSU_v2.g7699"/>
</dbReference>
<organism evidence="1 2">
    <name type="scientific">Panagrolaimus superbus</name>
    <dbReference type="NCBI Taxonomy" id="310955"/>
    <lineage>
        <taxon>Eukaryota</taxon>
        <taxon>Metazoa</taxon>
        <taxon>Ecdysozoa</taxon>
        <taxon>Nematoda</taxon>
        <taxon>Chromadorea</taxon>
        <taxon>Rhabditida</taxon>
        <taxon>Tylenchina</taxon>
        <taxon>Panagrolaimomorpha</taxon>
        <taxon>Panagrolaimoidea</taxon>
        <taxon>Panagrolaimidae</taxon>
        <taxon>Panagrolaimus</taxon>
    </lineage>
</organism>
<accession>A0A914Z5T2</accession>
<reference evidence="2" key="1">
    <citation type="submission" date="2022-11" db="UniProtKB">
        <authorList>
            <consortium name="WormBaseParasite"/>
        </authorList>
    </citation>
    <scope>IDENTIFICATION</scope>
</reference>
<sequence>MWTPNSKKNHELNVEIIRQLVCKGASEKMAREAYASSCTRRKNDEIDVIEVVKDLYQKIKRKHFYIGMYPAYTVHWPMLKDIDEVMHLGYSEKVAIVLLQNAKMNVEIIKAECKRFPVQLPKEPFFIEEDEVFDEEEDLLREAKKDEEKERQKQERKLPIEVEEFGKYIRSVPEMTENERKKITVIWNLPLQARWRLYQFWVSEAKVLVQRSLLEHEEHYFYYKSQVNELNKKLDKIILQNAKVIGMTTTGAARYQSYLEELRPAIFNFFMSTFNSYW</sequence>
<dbReference type="Proteomes" id="UP000887577">
    <property type="component" value="Unplaced"/>
</dbReference>
<proteinExistence type="predicted"/>
<dbReference type="AlphaFoldDB" id="A0A914Z5T2"/>
<keyword evidence="1" id="KW-1185">Reference proteome</keyword>
<protein>
    <submittedName>
        <fullName evidence="2">Uncharacterized protein</fullName>
    </submittedName>
</protein>
<evidence type="ECO:0000313" key="1">
    <source>
        <dbReference type="Proteomes" id="UP000887577"/>
    </source>
</evidence>